<dbReference type="AlphaFoldDB" id="A0A1G1XT11"/>
<sequence>MIKTIIFDFDDTLLISEKIKHDAYLTIFSDLPNSESIIRAADMENFGKHRRVVIEATLQALIKAGLVAVSDLEKEINKRTEKFSQLVETEILKAAEVEGASLVLPQLAQKYRLYLNSGTPLDKLSSIITKKRWQAYFQGIYGRPGTKEDHIQEIIAKEGCLPQEVVVVGDTQADWQAAVACGTRFVGINNAYSQWPLNPDFPILDNLISLLAVIAQF</sequence>
<dbReference type="InterPro" id="IPR050155">
    <property type="entry name" value="HAD-like_hydrolase_sf"/>
</dbReference>
<dbReference type="GO" id="GO:0006281">
    <property type="term" value="P:DNA repair"/>
    <property type="evidence" value="ECO:0007669"/>
    <property type="project" value="TreeGrafter"/>
</dbReference>
<evidence type="ECO:0000313" key="1">
    <source>
        <dbReference type="EMBL" id="OGY43094.1"/>
    </source>
</evidence>
<reference evidence="1 2" key="1">
    <citation type="journal article" date="2016" name="Nat. Commun.">
        <title>Thousands of microbial genomes shed light on interconnected biogeochemical processes in an aquifer system.</title>
        <authorList>
            <person name="Anantharaman K."/>
            <person name="Brown C.T."/>
            <person name="Hug L.A."/>
            <person name="Sharon I."/>
            <person name="Castelle C.J."/>
            <person name="Probst A.J."/>
            <person name="Thomas B.C."/>
            <person name="Singh A."/>
            <person name="Wilkins M.J."/>
            <person name="Karaoz U."/>
            <person name="Brodie E.L."/>
            <person name="Williams K.H."/>
            <person name="Hubbard S.S."/>
            <person name="Banfield J.F."/>
        </authorList>
    </citation>
    <scope>NUCLEOTIDE SEQUENCE [LARGE SCALE GENOMIC DNA]</scope>
</reference>
<comment type="caution">
    <text evidence="1">The sequence shown here is derived from an EMBL/GenBank/DDBJ whole genome shotgun (WGS) entry which is preliminary data.</text>
</comment>
<name>A0A1G1XT11_9BACT</name>
<dbReference type="Pfam" id="PF13419">
    <property type="entry name" value="HAD_2"/>
    <property type="match status" value="1"/>
</dbReference>
<dbReference type="InterPro" id="IPR036412">
    <property type="entry name" value="HAD-like_sf"/>
</dbReference>
<dbReference type="Gene3D" id="3.40.50.1000">
    <property type="entry name" value="HAD superfamily/HAD-like"/>
    <property type="match status" value="1"/>
</dbReference>
<dbReference type="Gene3D" id="1.10.150.240">
    <property type="entry name" value="Putative phosphatase, domain 2"/>
    <property type="match status" value="1"/>
</dbReference>
<dbReference type="STRING" id="1797532.A2729_05790"/>
<proteinExistence type="predicted"/>
<dbReference type="EMBL" id="MHIB01000042">
    <property type="protein sequence ID" value="OGY43094.1"/>
    <property type="molecule type" value="Genomic_DNA"/>
</dbReference>
<organism evidence="1 2">
    <name type="scientific">Candidatus Buchananbacteria bacterium RIFCSPHIGHO2_01_FULL_39_14</name>
    <dbReference type="NCBI Taxonomy" id="1797532"/>
    <lineage>
        <taxon>Bacteria</taxon>
        <taxon>Candidatus Buchananiibacteriota</taxon>
    </lineage>
</organism>
<accession>A0A1G1XT11</accession>
<dbReference type="SFLD" id="SFLDG01129">
    <property type="entry name" value="C1.5:_HAD__Beta-PGM__Phosphata"/>
    <property type="match status" value="1"/>
</dbReference>
<dbReference type="SFLD" id="SFLDS00003">
    <property type="entry name" value="Haloacid_Dehalogenase"/>
    <property type="match status" value="1"/>
</dbReference>
<protein>
    <recommendedName>
        <fullName evidence="3">HAD family hydrolase</fullName>
    </recommendedName>
</protein>
<gene>
    <name evidence="1" type="ORF">A2729_05790</name>
</gene>
<evidence type="ECO:0008006" key="3">
    <source>
        <dbReference type="Google" id="ProtNLM"/>
    </source>
</evidence>
<dbReference type="InterPro" id="IPR041492">
    <property type="entry name" value="HAD_2"/>
</dbReference>
<dbReference type="GO" id="GO:0008967">
    <property type="term" value="F:phosphoglycolate phosphatase activity"/>
    <property type="evidence" value="ECO:0007669"/>
    <property type="project" value="TreeGrafter"/>
</dbReference>
<dbReference type="GO" id="GO:0005829">
    <property type="term" value="C:cytosol"/>
    <property type="evidence" value="ECO:0007669"/>
    <property type="project" value="TreeGrafter"/>
</dbReference>
<dbReference type="Proteomes" id="UP000178930">
    <property type="component" value="Unassembled WGS sequence"/>
</dbReference>
<evidence type="ECO:0000313" key="2">
    <source>
        <dbReference type="Proteomes" id="UP000178930"/>
    </source>
</evidence>
<dbReference type="PANTHER" id="PTHR43434">
    <property type="entry name" value="PHOSPHOGLYCOLATE PHOSPHATASE"/>
    <property type="match status" value="1"/>
</dbReference>
<dbReference type="InterPro" id="IPR023214">
    <property type="entry name" value="HAD_sf"/>
</dbReference>
<dbReference type="SUPFAM" id="SSF56784">
    <property type="entry name" value="HAD-like"/>
    <property type="match status" value="1"/>
</dbReference>
<dbReference type="PANTHER" id="PTHR43434:SF1">
    <property type="entry name" value="PHOSPHOGLYCOLATE PHOSPHATASE"/>
    <property type="match status" value="1"/>
</dbReference>
<dbReference type="InterPro" id="IPR023198">
    <property type="entry name" value="PGP-like_dom2"/>
</dbReference>